<dbReference type="Pfam" id="PF08264">
    <property type="entry name" value="Anticodon_1"/>
    <property type="match status" value="1"/>
</dbReference>
<dbReference type="InterPro" id="IPR001412">
    <property type="entry name" value="aa-tRNA-synth_I_CS"/>
</dbReference>
<dbReference type="InterPro" id="IPR009008">
    <property type="entry name" value="Val/Leu/Ile-tRNA-synth_edit"/>
</dbReference>
<dbReference type="GO" id="GO:0006428">
    <property type="term" value="P:isoleucyl-tRNA aminoacylation"/>
    <property type="evidence" value="ECO:0007669"/>
    <property type="project" value="InterPro"/>
</dbReference>
<gene>
    <name evidence="16" type="primary">ISM1_1</name>
    <name evidence="16" type="ORF">ALECFALPRED_008247</name>
</gene>
<dbReference type="InterPro" id="IPR033708">
    <property type="entry name" value="Anticodon_Ile_BEm"/>
</dbReference>
<evidence type="ECO:0000256" key="8">
    <source>
        <dbReference type="ARBA" id="ARBA00023146"/>
    </source>
</evidence>
<keyword evidence="4 12" id="KW-0436">Ligase</keyword>
<evidence type="ECO:0000256" key="9">
    <source>
        <dbReference type="ARBA" id="ARBA00032665"/>
    </source>
</evidence>
<dbReference type="GO" id="GO:0004822">
    <property type="term" value="F:isoleucine-tRNA ligase activity"/>
    <property type="evidence" value="ECO:0007669"/>
    <property type="project" value="UniProtKB-EC"/>
</dbReference>
<dbReference type="Gene3D" id="3.90.740.10">
    <property type="entry name" value="Valyl/Leucyl/Isoleucyl-tRNA synthetase, editing domain"/>
    <property type="match status" value="1"/>
</dbReference>
<dbReference type="Pfam" id="PF03676">
    <property type="entry name" value="PHAF1"/>
    <property type="match status" value="2"/>
</dbReference>
<proteinExistence type="inferred from homology"/>
<keyword evidence="5 12" id="KW-0547">Nucleotide-binding</keyword>
<dbReference type="Gene3D" id="3.40.50.620">
    <property type="entry name" value="HUPs"/>
    <property type="match status" value="2"/>
</dbReference>
<evidence type="ECO:0000256" key="5">
    <source>
        <dbReference type="ARBA" id="ARBA00022741"/>
    </source>
</evidence>
<dbReference type="GO" id="GO:0032543">
    <property type="term" value="P:mitochondrial translation"/>
    <property type="evidence" value="ECO:0007669"/>
    <property type="project" value="TreeGrafter"/>
</dbReference>
<comment type="catalytic activity">
    <reaction evidence="10">
        <text>tRNA(Ile) + L-isoleucine + ATP = L-isoleucyl-tRNA(Ile) + AMP + diphosphate</text>
        <dbReference type="Rhea" id="RHEA:11060"/>
        <dbReference type="Rhea" id="RHEA-COMP:9666"/>
        <dbReference type="Rhea" id="RHEA-COMP:9695"/>
        <dbReference type="ChEBI" id="CHEBI:30616"/>
        <dbReference type="ChEBI" id="CHEBI:33019"/>
        <dbReference type="ChEBI" id="CHEBI:58045"/>
        <dbReference type="ChEBI" id="CHEBI:78442"/>
        <dbReference type="ChEBI" id="CHEBI:78528"/>
        <dbReference type="ChEBI" id="CHEBI:456215"/>
        <dbReference type="EC" id="6.1.1.5"/>
    </reaction>
</comment>
<evidence type="ECO:0000256" key="2">
    <source>
        <dbReference type="ARBA" id="ARBA00005594"/>
    </source>
</evidence>
<dbReference type="PANTHER" id="PTHR42765:SF1">
    <property type="entry name" value="ISOLEUCINE--TRNA LIGASE, MITOCHONDRIAL"/>
    <property type="match status" value="1"/>
</dbReference>
<dbReference type="InterPro" id="IPR013155">
    <property type="entry name" value="M/V/L/I-tRNA-synth_anticd-bd"/>
</dbReference>
<evidence type="ECO:0000256" key="3">
    <source>
        <dbReference type="ARBA" id="ARBA00013165"/>
    </source>
</evidence>
<accession>A0A8H3I9Q6</accession>
<dbReference type="EMBL" id="CAJPDR010000056">
    <property type="protein sequence ID" value="CAF9912685.1"/>
    <property type="molecule type" value="Genomic_DNA"/>
</dbReference>
<evidence type="ECO:0000313" key="17">
    <source>
        <dbReference type="Proteomes" id="UP000664203"/>
    </source>
</evidence>
<dbReference type="CDD" id="cd07960">
    <property type="entry name" value="Anticodon_Ia_Ile_BEm"/>
    <property type="match status" value="1"/>
</dbReference>
<comment type="caution">
    <text evidence="16">The sequence shown here is derived from an EMBL/GenBank/DDBJ whole genome shotgun (WGS) entry which is preliminary data.</text>
</comment>
<sequence length="1495" mass="168084">MSSYPAMQVHPGRGIGFLVLGASLYDVLTRLKAQVQVYPTIDVSYSPSKPLAAPVILNLPPNGIRLRFDGPDQRLRLIEVLDFTKTQLIYKNTGLVKLPETTPPETTPLGSSGPAFRHVYNRLMGPAFPGEYIPPAPNSGLVQGLYILSYPGIAFTFPFQDSKWDPAKDFVSLLSSSAAGPGKSMAIFEGESWQDACPDLMTTPCSNPRSLALSGRGKEFRPREVDLVRIRGNGWVDMERGANTATFRINLGKTTPQDLLAELGPPDAIYHKSDRKMAVYKIRHRDRKTTRTSSGALHGNHEELTDTDQSSLQSATDESDAEERSNVTGNAKADSSAECFYNYFHHGFDVFISRPTRPASGFSSAENSGDEMVEIGEPNQLVATKILLHANVPGSYPFNRYRRSRWVIDVQNFGLDGALNSETPFTILSGSLRQIWRNHSVDANGENSLQRHIVLNRELAESPGSSCELLGGWEESTDTQREGSMDNIVKDGLGYGNTKLFGFPGLLFEVLRNDARCTDNLYKWQKDRRPSPTFTLHDGPPYANGDLHIGHALNKILKDLICRVHLRHGRVDWVPGWDCHGLPIELKALQEGKEPGIWIEKTDPVNIRNVARRLAAKTVGKQRESFREWAIMADWDNAWTTMDKGFEIDQLHVFKEMVKNGLIYRRFKPVYWSPSSRTALAEAELEYREDHISTAAFIKYPLHDCSEALKQKLQMNIQRLSAVIWTTTPWTLPANRAIAFHKDIEYNIVHSTAHGYILLAASRVDELQKQCHEDLKTLFSIQGRELIGITYRNPVFDSAISPRPLLPGNFVTEGSGSGLVHVAPGHGMEDYELCLKHGIPAFAPVDDKGCFVDGIEWLSGQEVLTTGNESVLERLSDQGYLIARHDYKHKYPYDWRSKQPVIVRATAQWFANVGDIQGSALEALDLVNFIPPSSKTRLQNFVKNRNEWCISRQRAWGVPIPALYNIETDEALLNETSVSHIIAVIKERGIDAWWTDSNLDPEWTPPSLRNSQRETLYRRGKDTMDVWFDSGTSWTQMQTPPMRRTNIADCYIEGTDQHRGWFQSSLLTHIAYQKDNAQIVPGDSSRLVQTPPSAPYKTLITHGFILDQDGHKMSKSVGNVITPTEIMEGTLLPPIRRKINGKMTEFRDGMGPDALRLWVASCDYTTDVRVSQTMLQAINGSLSKFRVTFKLLLGILNDFDPSKSSGSGKQAGNIHLIALLQLQKVVSSVEKHYRSMEFNKAMAHINAYINTNLSSFYFESIKDAAYCGTTQQRDQVQATLYRIFTELQQMLLPVTPLLIEEVWDYTPQLIKDYAPTPPAMRLREDLTVSLGQNMGKRPLESDIPLLMRALAAVRNGQEVARNDKKMGDSLQSFVLLDIIPGKFEGSSNDTAVDIFRRYETDLETMFVVSNVTIGGKTSKELNRAEGWSYHTDIEIAGSTVKVHVYEPEQAKCNRCWRYKAPLDVPKEEALCQRCVEVVDDLKDQTPEVLREDVRV</sequence>
<dbReference type="Proteomes" id="UP000664203">
    <property type="component" value="Unassembled WGS sequence"/>
</dbReference>
<dbReference type="InterPro" id="IPR002300">
    <property type="entry name" value="aa-tRNA-synth_Ia"/>
</dbReference>
<dbReference type="Pfam" id="PF00133">
    <property type="entry name" value="tRNA-synt_1"/>
    <property type="match status" value="1"/>
</dbReference>
<evidence type="ECO:0000256" key="11">
    <source>
        <dbReference type="ARBA" id="ARBA00068280"/>
    </source>
</evidence>
<evidence type="ECO:0000259" key="15">
    <source>
        <dbReference type="Pfam" id="PF08264"/>
    </source>
</evidence>
<evidence type="ECO:0000256" key="4">
    <source>
        <dbReference type="ARBA" id="ARBA00022598"/>
    </source>
</evidence>
<protein>
    <recommendedName>
        <fullName evidence="11">Isoleucine--tRNA ligase, mitochondrial</fullName>
        <ecNumber evidence="3">6.1.1.5</ecNumber>
    </recommendedName>
    <alternativeName>
        <fullName evidence="9">Isoleucyl-tRNA synthetase</fullName>
    </alternativeName>
</protein>
<dbReference type="Gene3D" id="1.10.730.20">
    <property type="match status" value="1"/>
</dbReference>
<dbReference type="PRINTS" id="PR00984">
    <property type="entry name" value="TRNASYNTHILE"/>
</dbReference>
<dbReference type="GO" id="GO:0005739">
    <property type="term" value="C:mitochondrion"/>
    <property type="evidence" value="ECO:0007669"/>
    <property type="project" value="UniProtKB-SubCell"/>
</dbReference>
<evidence type="ECO:0000259" key="14">
    <source>
        <dbReference type="Pfam" id="PF00133"/>
    </source>
</evidence>
<evidence type="ECO:0000256" key="12">
    <source>
        <dbReference type="RuleBase" id="RU363035"/>
    </source>
</evidence>
<dbReference type="InterPro" id="IPR050081">
    <property type="entry name" value="Ile-tRNA_ligase"/>
</dbReference>
<feature type="domain" description="Methionyl/Valyl/Leucyl/Isoleucyl-tRNA synthetase anticodon-binding" evidence="15">
    <location>
        <begin position="1219"/>
        <end position="1365"/>
    </location>
</feature>
<dbReference type="InterPro" id="IPR005373">
    <property type="entry name" value="PHAF1"/>
</dbReference>
<dbReference type="SUPFAM" id="SSF50677">
    <property type="entry name" value="ValRS/IleRS/LeuRS editing domain"/>
    <property type="match status" value="1"/>
</dbReference>
<organism evidence="16 17">
    <name type="scientific">Alectoria fallacina</name>
    <dbReference type="NCBI Taxonomy" id="1903189"/>
    <lineage>
        <taxon>Eukaryota</taxon>
        <taxon>Fungi</taxon>
        <taxon>Dikarya</taxon>
        <taxon>Ascomycota</taxon>
        <taxon>Pezizomycotina</taxon>
        <taxon>Lecanoromycetes</taxon>
        <taxon>OSLEUM clade</taxon>
        <taxon>Lecanoromycetidae</taxon>
        <taxon>Lecanorales</taxon>
        <taxon>Lecanorineae</taxon>
        <taxon>Parmeliaceae</taxon>
        <taxon>Alectoria</taxon>
    </lineage>
</organism>
<dbReference type="InterPro" id="IPR002301">
    <property type="entry name" value="Ile-tRNA-ligase"/>
</dbReference>
<dbReference type="GO" id="GO:0000049">
    <property type="term" value="F:tRNA binding"/>
    <property type="evidence" value="ECO:0007669"/>
    <property type="project" value="InterPro"/>
</dbReference>
<keyword evidence="6 12" id="KW-0067">ATP-binding</keyword>
<evidence type="ECO:0000256" key="10">
    <source>
        <dbReference type="ARBA" id="ARBA00048359"/>
    </source>
</evidence>
<reference evidence="16" key="1">
    <citation type="submission" date="2021-03" db="EMBL/GenBank/DDBJ databases">
        <authorList>
            <person name="Tagirdzhanova G."/>
        </authorList>
    </citation>
    <scope>NUCLEOTIDE SEQUENCE</scope>
</reference>
<dbReference type="InterPro" id="IPR009080">
    <property type="entry name" value="tRNAsynth_Ia_anticodon-bd"/>
</dbReference>
<comment type="similarity">
    <text evidence="2 12">Belongs to the class-I aminoacyl-tRNA synthetase family.</text>
</comment>
<dbReference type="OrthoDB" id="10264412at2759"/>
<evidence type="ECO:0000256" key="13">
    <source>
        <dbReference type="SAM" id="MobiDB-lite"/>
    </source>
</evidence>
<evidence type="ECO:0000256" key="7">
    <source>
        <dbReference type="ARBA" id="ARBA00022917"/>
    </source>
</evidence>
<dbReference type="NCBIfam" id="TIGR00392">
    <property type="entry name" value="ileS"/>
    <property type="match status" value="1"/>
</dbReference>
<feature type="region of interest" description="Disordered" evidence="13">
    <location>
        <begin position="282"/>
        <end position="331"/>
    </location>
</feature>
<keyword evidence="8 12" id="KW-0030">Aminoacyl-tRNA synthetase</keyword>
<dbReference type="PROSITE" id="PS00178">
    <property type="entry name" value="AA_TRNA_LIGASE_I"/>
    <property type="match status" value="1"/>
</dbReference>
<evidence type="ECO:0000256" key="6">
    <source>
        <dbReference type="ARBA" id="ARBA00022840"/>
    </source>
</evidence>
<dbReference type="EC" id="6.1.1.5" evidence="3"/>
<dbReference type="FunFam" id="3.40.50.620:FF:000111">
    <property type="entry name" value="Mitochondrial isoleucyl-tRNA synthetase"/>
    <property type="match status" value="1"/>
</dbReference>
<evidence type="ECO:0000313" key="16">
    <source>
        <dbReference type="EMBL" id="CAF9912685.1"/>
    </source>
</evidence>
<dbReference type="SUPFAM" id="SSF47323">
    <property type="entry name" value="Anticodon-binding domain of a subclass of class I aminoacyl-tRNA synthetases"/>
    <property type="match status" value="1"/>
</dbReference>
<dbReference type="PANTHER" id="PTHR42765">
    <property type="entry name" value="SOLEUCYL-TRNA SYNTHETASE"/>
    <property type="match status" value="1"/>
</dbReference>
<name>A0A8H3I9Q6_9LECA</name>
<dbReference type="InterPro" id="IPR014729">
    <property type="entry name" value="Rossmann-like_a/b/a_fold"/>
</dbReference>
<comment type="subcellular location">
    <subcellularLocation>
        <location evidence="1">Mitochondrion</location>
    </subcellularLocation>
</comment>
<feature type="domain" description="Aminoacyl-tRNA synthetase class Ia" evidence="14">
    <location>
        <begin position="520"/>
        <end position="1171"/>
    </location>
</feature>
<dbReference type="GO" id="GO:0002161">
    <property type="term" value="F:aminoacyl-tRNA deacylase activity"/>
    <property type="evidence" value="ECO:0007669"/>
    <property type="project" value="InterPro"/>
</dbReference>
<dbReference type="GO" id="GO:0005524">
    <property type="term" value="F:ATP binding"/>
    <property type="evidence" value="ECO:0007669"/>
    <property type="project" value="UniProtKB-KW"/>
</dbReference>
<keyword evidence="7 12" id="KW-0648">Protein biosynthesis</keyword>
<feature type="compositionally biased region" description="Polar residues" evidence="13">
    <location>
        <begin position="307"/>
        <end position="316"/>
    </location>
</feature>
<dbReference type="SUPFAM" id="SSF52374">
    <property type="entry name" value="Nucleotidylyl transferase"/>
    <property type="match status" value="1"/>
</dbReference>
<dbReference type="Gene3D" id="1.10.10.830">
    <property type="entry name" value="Ile-tRNA synthetase CP2 domain-like"/>
    <property type="match status" value="1"/>
</dbReference>
<evidence type="ECO:0000256" key="1">
    <source>
        <dbReference type="ARBA" id="ARBA00004173"/>
    </source>
</evidence>
<keyword evidence="17" id="KW-1185">Reference proteome</keyword>